<feature type="compositionally biased region" description="Acidic residues" evidence="1">
    <location>
        <begin position="7"/>
        <end position="19"/>
    </location>
</feature>
<evidence type="ECO:0000256" key="1">
    <source>
        <dbReference type="SAM" id="MobiDB-lite"/>
    </source>
</evidence>
<dbReference type="Proteomes" id="UP000275385">
    <property type="component" value="Unassembled WGS sequence"/>
</dbReference>
<keyword evidence="3" id="KW-1185">Reference proteome</keyword>
<feature type="compositionally biased region" description="Acidic residues" evidence="1">
    <location>
        <begin position="112"/>
        <end position="124"/>
    </location>
</feature>
<organism evidence="2 3">
    <name type="scientific">Coniochaeta pulveracea</name>
    <dbReference type="NCBI Taxonomy" id="177199"/>
    <lineage>
        <taxon>Eukaryota</taxon>
        <taxon>Fungi</taxon>
        <taxon>Dikarya</taxon>
        <taxon>Ascomycota</taxon>
        <taxon>Pezizomycotina</taxon>
        <taxon>Sordariomycetes</taxon>
        <taxon>Sordariomycetidae</taxon>
        <taxon>Coniochaetales</taxon>
        <taxon>Coniochaetaceae</taxon>
        <taxon>Coniochaeta</taxon>
    </lineage>
</organism>
<proteinExistence type="predicted"/>
<reference evidence="2 3" key="1">
    <citation type="submission" date="2018-08" db="EMBL/GenBank/DDBJ databases">
        <title>Draft genome of the lignicolous fungus Coniochaeta pulveracea.</title>
        <authorList>
            <person name="Borstlap C.J."/>
            <person name="De Witt R.N."/>
            <person name="Botha A."/>
            <person name="Volschenk H."/>
        </authorList>
    </citation>
    <scope>NUCLEOTIDE SEQUENCE [LARGE SCALE GENOMIC DNA]</scope>
    <source>
        <strain evidence="2 3">CAB683</strain>
    </source>
</reference>
<evidence type="ECO:0000313" key="2">
    <source>
        <dbReference type="EMBL" id="RKU43880.1"/>
    </source>
</evidence>
<gene>
    <name evidence="2" type="ORF">DL546_005276</name>
</gene>
<protein>
    <submittedName>
        <fullName evidence="2">Uncharacterized protein</fullName>
    </submittedName>
</protein>
<dbReference type="EMBL" id="QVQW01000037">
    <property type="protein sequence ID" value="RKU43880.1"/>
    <property type="molecule type" value="Genomic_DNA"/>
</dbReference>
<evidence type="ECO:0000313" key="3">
    <source>
        <dbReference type="Proteomes" id="UP000275385"/>
    </source>
</evidence>
<feature type="compositionally biased region" description="Basic and acidic residues" evidence="1">
    <location>
        <begin position="96"/>
        <end position="111"/>
    </location>
</feature>
<dbReference type="OrthoDB" id="5419162at2759"/>
<accession>A0A420Y7Z6</accession>
<comment type="caution">
    <text evidence="2">The sequence shown here is derived from an EMBL/GenBank/DDBJ whole genome shotgun (WGS) entry which is preliminary data.</text>
</comment>
<name>A0A420Y7Z6_9PEZI</name>
<sequence>MNSSEIPLDDVEYDSDGNSDPEQASMAAMMGFTSFGSQSRPSKKRRYNPRADAGFAEDSGTGANTLPLMPRQPRTETTGAGIAGAAGKVVAKRTLQKSEDRGGVAKEKTNDAEIDLDEEEDDPEPQYIDTSRSPRRTTDEAVGVAPGLLLPMKPSFGGQQLHQSGAGRGGHERRMWYTDYYDPSSNENPWEGLEKAGGLIPVGTWLERGHAGVVGKGRSG</sequence>
<dbReference type="AlphaFoldDB" id="A0A420Y7Z6"/>
<feature type="region of interest" description="Disordered" evidence="1">
    <location>
        <begin position="1"/>
        <end position="171"/>
    </location>
</feature>